<dbReference type="STRING" id="41427.A0A182IYS7"/>
<reference evidence="2" key="1">
    <citation type="submission" date="2022-08" db="UniProtKB">
        <authorList>
            <consortium name="EnsemblMetazoa"/>
        </authorList>
    </citation>
    <scope>IDENTIFICATION</scope>
    <source>
        <strain evidence="2">EBRO</strain>
    </source>
</reference>
<feature type="region of interest" description="Disordered" evidence="1">
    <location>
        <begin position="614"/>
        <end position="655"/>
    </location>
</feature>
<accession>A0A182IYS7</accession>
<sequence length="844" mass="87351">MNGSLPPSNGNNGGCMERYANRYAVHPQQQQSHTLHSASPLHLHPGNQPPFPSLTNGGSASVAGSAPGSTGYYHHHQQQTLYRSASHPSGSAPPLPAGHGGGPGSYMAGANGWTGVPLISTASSNRRPRKNFGAGGGSSGGSNAPGNHYHHQHHPPNQYQQQQQQQQQPHFGQTLPKSNSAEFDENANLTRLALHAHGAPLILSANRYHHGSSHRNHKSSSSTPSSSVAAGAKIVTSASRAGEPENSSNFSARPSKQHPVQQLHGSAPSAAYETVSSHHAQHHPHQQLSASSSSASSTSGGLEYGLNGPVTSGSTANPNPTSTAMSTSVSSSSSSSTEMCLPRIIKPRKRRKKDRKPNAPTANAAAPRPTLPEPASPSSSASSACSCRLCDPFGRIWAFPMLRQQQEQPCTAALADTTFHEPSVESGAPAGRKKDVGVIGSNRSAPGSSSFRGEWRSTSECAPPSRATHTTGAVLDGGVSRKGSFSDSGSDSGCDLLLSGLPGLCSTEEEDEEDDEEEQEEDDDDDEEEPEEEAEGDGEPDGHDSLLSSANQPSASGAGFAHFLVPSFGLPPSSSSPSGGALAAKAADDELLLISELTKKLHETLDLVSDSGCGGPDGAARSGSCSSSSSSSSSSNSSSCGSSSSSSSSGVGSLLGGPSSSSGVDVFVNFDAMSRNRLFGYGHGQRLFAGDESLVIEGSGSAGASEMFQKNGPARGTVQSMLGEVKDANGGAKMVDRTGASEFVQCDRRNPLSLRPISVVGSLLGGGGFSNSDPFGRDQQHHQQQQQQQQQKQSHIASYLFAPLESLQDPALSVANGGDMLNCFDTVWSGSDHSLLLPASDHLA</sequence>
<feature type="compositionally biased region" description="Polar residues" evidence="1">
    <location>
        <begin position="441"/>
        <end position="460"/>
    </location>
</feature>
<feature type="compositionally biased region" description="Polar residues" evidence="1">
    <location>
        <begin position="27"/>
        <end position="37"/>
    </location>
</feature>
<feature type="region of interest" description="Disordered" evidence="1">
    <location>
        <begin position="26"/>
        <end position="180"/>
    </location>
</feature>
<feature type="compositionally biased region" description="Low complexity" evidence="1">
    <location>
        <begin position="358"/>
        <end position="368"/>
    </location>
</feature>
<feature type="compositionally biased region" description="Polar residues" evidence="1">
    <location>
        <begin position="546"/>
        <end position="555"/>
    </location>
</feature>
<feature type="compositionally biased region" description="Low complexity" evidence="1">
    <location>
        <begin position="321"/>
        <end position="337"/>
    </location>
</feature>
<feature type="region of interest" description="Disordered" evidence="1">
    <location>
        <begin position="209"/>
        <end position="383"/>
    </location>
</feature>
<organism evidence="2">
    <name type="scientific">Anopheles atroparvus</name>
    <name type="common">European mosquito</name>
    <dbReference type="NCBI Taxonomy" id="41427"/>
    <lineage>
        <taxon>Eukaryota</taxon>
        <taxon>Metazoa</taxon>
        <taxon>Ecdysozoa</taxon>
        <taxon>Arthropoda</taxon>
        <taxon>Hexapoda</taxon>
        <taxon>Insecta</taxon>
        <taxon>Pterygota</taxon>
        <taxon>Neoptera</taxon>
        <taxon>Endopterygota</taxon>
        <taxon>Diptera</taxon>
        <taxon>Nematocera</taxon>
        <taxon>Culicoidea</taxon>
        <taxon>Culicidae</taxon>
        <taxon>Anophelinae</taxon>
        <taxon>Anopheles</taxon>
    </lineage>
</organism>
<feature type="compositionally biased region" description="Low complexity" evidence="1">
    <location>
        <begin position="782"/>
        <end position="793"/>
    </location>
</feature>
<feature type="region of interest" description="Disordered" evidence="1">
    <location>
        <begin position="421"/>
        <end position="566"/>
    </location>
</feature>
<feature type="compositionally biased region" description="Basic residues" evidence="1">
    <location>
        <begin position="209"/>
        <end position="218"/>
    </location>
</feature>
<feature type="compositionally biased region" description="Low complexity" evidence="1">
    <location>
        <begin position="622"/>
        <end position="655"/>
    </location>
</feature>
<evidence type="ECO:0000313" key="2">
    <source>
        <dbReference type="EnsemblMetazoa" id="AATE008099-PA.1"/>
    </source>
</evidence>
<feature type="compositionally biased region" description="Low complexity" evidence="1">
    <location>
        <begin position="57"/>
        <end position="69"/>
    </location>
</feature>
<feature type="region of interest" description="Disordered" evidence="1">
    <location>
        <begin position="770"/>
        <end position="794"/>
    </location>
</feature>
<proteinExistence type="predicted"/>
<dbReference type="EnsemblMetazoa" id="AATE008099-RA">
    <property type="protein sequence ID" value="AATE008099-PA.1"/>
    <property type="gene ID" value="AATE008099"/>
</dbReference>
<feature type="compositionally biased region" description="Low complexity" evidence="1">
    <location>
        <begin position="286"/>
        <end position="299"/>
    </location>
</feature>
<dbReference type="VEuPathDB" id="VectorBase:AATE008099"/>
<feature type="compositionally biased region" description="Polar residues" evidence="1">
    <location>
        <begin position="245"/>
        <end position="264"/>
    </location>
</feature>
<feature type="compositionally biased region" description="Acidic residues" evidence="1">
    <location>
        <begin position="507"/>
        <end position="539"/>
    </location>
</feature>
<protein>
    <submittedName>
        <fullName evidence="2">Uncharacterized protein</fullName>
    </submittedName>
</protein>
<evidence type="ECO:0000256" key="1">
    <source>
        <dbReference type="SAM" id="MobiDB-lite"/>
    </source>
</evidence>
<feature type="compositionally biased region" description="Low complexity" evidence="1">
    <location>
        <begin position="483"/>
        <end position="506"/>
    </location>
</feature>
<feature type="compositionally biased region" description="Polar residues" evidence="1">
    <location>
        <begin position="309"/>
        <end position="320"/>
    </location>
</feature>
<dbReference type="AlphaFoldDB" id="A0A182IYS7"/>
<feature type="compositionally biased region" description="Low complexity" evidence="1">
    <location>
        <begin position="155"/>
        <end position="170"/>
    </location>
</feature>
<feature type="compositionally biased region" description="Basic residues" evidence="1">
    <location>
        <begin position="345"/>
        <end position="355"/>
    </location>
</feature>
<name>A0A182IYS7_ANOAO</name>